<feature type="region of interest" description="Disordered" evidence="3">
    <location>
        <begin position="209"/>
        <end position="270"/>
    </location>
</feature>
<organism evidence="5 6">
    <name type="scientific">Eleusine coracana subsp. coracana</name>
    <dbReference type="NCBI Taxonomy" id="191504"/>
    <lineage>
        <taxon>Eukaryota</taxon>
        <taxon>Viridiplantae</taxon>
        <taxon>Streptophyta</taxon>
        <taxon>Embryophyta</taxon>
        <taxon>Tracheophyta</taxon>
        <taxon>Spermatophyta</taxon>
        <taxon>Magnoliopsida</taxon>
        <taxon>Liliopsida</taxon>
        <taxon>Poales</taxon>
        <taxon>Poaceae</taxon>
        <taxon>PACMAD clade</taxon>
        <taxon>Chloridoideae</taxon>
        <taxon>Cynodonteae</taxon>
        <taxon>Eleusininae</taxon>
        <taxon>Eleusine</taxon>
    </lineage>
</organism>
<keyword evidence="1 2" id="KW-0175">Coiled coil</keyword>
<feature type="compositionally biased region" description="Basic and acidic residues" evidence="3">
    <location>
        <begin position="1198"/>
        <end position="1209"/>
    </location>
</feature>
<evidence type="ECO:0000256" key="2">
    <source>
        <dbReference type="SAM" id="Coils"/>
    </source>
</evidence>
<feature type="coiled-coil region" evidence="2">
    <location>
        <begin position="311"/>
        <end position="338"/>
    </location>
</feature>
<evidence type="ECO:0000313" key="5">
    <source>
        <dbReference type="EMBL" id="GJM91576.1"/>
    </source>
</evidence>
<accession>A0AAV5BYV4</accession>
<dbReference type="PANTHER" id="PTHR23160:SF9">
    <property type="entry name" value="OS10G0577100 PROTEIN"/>
    <property type="match status" value="1"/>
</dbReference>
<evidence type="ECO:0000256" key="1">
    <source>
        <dbReference type="ARBA" id="ARBA00023054"/>
    </source>
</evidence>
<protein>
    <submittedName>
        <fullName evidence="5">Uncharacterized protein</fullName>
    </submittedName>
</protein>
<feature type="coiled-coil region" evidence="2">
    <location>
        <begin position="889"/>
        <end position="916"/>
    </location>
</feature>
<dbReference type="PANTHER" id="PTHR23160">
    <property type="entry name" value="SYNAPTONEMAL COMPLEX PROTEIN-RELATED"/>
    <property type="match status" value="1"/>
</dbReference>
<feature type="coiled-coil region" evidence="2">
    <location>
        <begin position="943"/>
        <end position="1104"/>
    </location>
</feature>
<evidence type="ECO:0000256" key="3">
    <source>
        <dbReference type="SAM" id="MobiDB-lite"/>
    </source>
</evidence>
<feature type="compositionally biased region" description="Low complexity" evidence="3">
    <location>
        <begin position="216"/>
        <end position="229"/>
    </location>
</feature>
<name>A0AAV5BYV4_ELECO</name>
<reference evidence="5" key="2">
    <citation type="submission" date="2021-12" db="EMBL/GenBank/DDBJ databases">
        <title>Resequencing data analysis of finger millet.</title>
        <authorList>
            <person name="Hatakeyama M."/>
            <person name="Aluri S."/>
            <person name="Balachadran M.T."/>
            <person name="Sivarajan S.R."/>
            <person name="Poveda L."/>
            <person name="Shimizu-Inatsugi R."/>
            <person name="Schlapbach R."/>
            <person name="Sreeman S.M."/>
            <person name="Shimizu K.K."/>
        </authorList>
    </citation>
    <scope>NUCLEOTIDE SEQUENCE</scope>
</reference>
<proteinExistence type="predicted"/>
<keyword evidence="6" id="KW-1185">Reference proteome</keyword>
<evidence type="ECO:0000313" key="6">
    <source>
        <dbReference type="Proteomes" id="UP001054889"/>
    </source>
</evidence>
<feature type="compositionally biased region" description="Polar residues" evidence="3">
    <location>
        <begin position="1237"/>
        <end position="1246"/>
    </location>
</feature>
<feature type="signal peptide" evidence="4">
    <location>
        <begin position="1"/>
        <end position="19"/>
    </location>
</feature>
<dbReference type="GO" id="GO:0007131">
    <property type="term" value="P:reciprocal meiotic recombination"/>
    <property type="evidence" value="ECO:0007669"/>
    <property type="project" value="TreeGrafter"/>
</dbReference>
<keyword evidence="4" id="KW-0732">Signal</keyword>
<dbReference type="Proteomes" id="UP001054889">
    <property type="component" value="Unassembled WGS sequence"/>
</dbReference>
<reference evidence="5" key="1">
    <citation type="journal article" date="2018" name="DNA Res.">
        <title>Multiple hybrid de novo genome assembly of finger millet, an orphan allotetraploid crop.</title>
        <authorList>
            <person name="Hatakeyama M."/>
            <person name="Aluri S."/>
            <person name="Balachadran M.T."/>
            <person name="Sivarajan S.R."/>
            <person name="Patrignani A."/>
            <person name="Gruter S."/>
            <person name="Poveda L."/>
            <person name="Shimizu-Inatsugi R."/>
            <person name="Baeten J."/>
            <person name="Francoijs K.J."/>
            <person name="Nataraja K.N."/>
            <person name="Reddy Y.A.N."/>
            <person name="Phadnis S."/>
            <person name="Ravikumar R.L."/>
            <person name="Schlapbach R."/>
            <person name="Sreeman S.M."/>
            <person name="Shimizu K.K."/>
        </authorList>
    </citation>
    <scope>NUCLEOTIDE SEQUENCE</scope>
</reference>
<dbReference type="EMBL" id="BQKI01000003">
    <property type="protein sequence ID" value="GJM91576.1"/>
    <property type="molecule type" value="Genomic_DNA"/>
</dbReference>
<sequence>MGLELALPGVAALCLGTCSCPVVVSRAPVISQTGTAQPSKEQLPETSLALWSGGNGNMALDQNQNTDSVRDNYSNCDHLLLRARCSIYARSQDRHYTTHTLITPYSCSTMAVELNLAAPEDEDGDGDADIDDDAFNINAEFESFDLNNNLYEFDSEDLVYVEDFHVVFGEGNHHGSCNIGHPEEVGSQLLLTFFRFLSLRITHKATMLASKPKPANSNNSLSESSSNQNKEPSTTRRATSAPRVSRLAKPAGPGNKAADRAPSPLHSHAWVPLDRSSASIDLPAKAPERRSFKAAATGRTATNDNQKQARNAKATAELNLVQEELKSAREHLAAIEQDKAGILEDLALAKRLSDEAHAKLEDALAARRVVEEALELERFKSTEREQSGIEMAQRKEEEWRRKCDNVKKRHAEDVASLIAATREIDGVRDELAATVQARDAALDQVDQVQRIANENARKVEVLMADVARLKSDHDTQLEIKAKEAAEAIDKLESEASALRAELQKAKAFEEKLARAEKVVEGLRVDIAYSKRAEADANHSAQEWKRKAESFQTRLEEVSRLNRSNEESLASLKKSFEDCTSMLQDKQSQTLQLKEKVASLEKEASEYKEGFLETNRRLDSAKKEASDLHATLDRLRSEHQLLQEAHQQTVTSEKTASAQVGQLTEDKNKLLKELSDTREERDKVKKAVEDLASALREVSSEAREAKERVLAKQSELDNAQLQISELQAAMKNAEDKYQLMFDESKREAARLRETIDKMSTEAKSSKDEWICKEAGFVDMLKRSDDGISSVQSEMKRLTESLRVAENQVQELKGDKAQLLTKLKEFEHKATNTSSSAEEAKAETSQLKDILSSKEKEVLALNHQVTNLRHSEQAALEKANELSKLLAEATATKAEEAKAELKDLLSCKEKEVLALNHEVTNLRHREQAALEKANELSKLLAEATATKAEEAKAELKDLLSCKEKEVLALNHEVTNLRHREQAALEKANELSKLLAEATATKAEEEEAAKNTDDAKTLLTKLEMDKVQESLKAAECEAKVAKDDKVHLQNRLRLLESKITEASLTSEEAKLNSLRLKEMLEDKESELASIAQENHNLRAREEDAQAKIYELAALLAEATSKKGGESNGVVARSPEKQPSVLRKLMCSPMHNVYDDDEPCESNDRTIQMEEIKHVEVETVKQVKYEKENISKVDANSLENSKIIEDDLSKERDDDSESSDDDIESPDDVLADQMNGLLIQGPTSSFNQQQHMHKKKKALLKKFGSLLKKKAHFTKLSSHP</sequence>
<comment type="caution">
    <text evidence="5">The sequence shown here is derived from an EMBL/GenBank/DDBJ whole genome shotgun (WGS) entry which is preliminary data.</text>
</comment>
<feature type="compositionally biased region" description="Acidic residues" evidence="3">
    <location>
        <begin position="1210"/>
        <end position="1226"/>
    </location>
</feature>
<feature type="chain" id="PRO_5043741700" evidence="4">
    <location>
        <begin position="20"/>
        <end position="1276"/>
    </location>
</feature>
<dbReference type="AlphaFoldDB" id="A0AAV5BYV4"/>
<feature type="coiled-coil region" evidence="2">
    <location>
        <begin position="474"/>
        <end position="855"/>
    </location>
</feature>
<evidence type="ECO:0000256" key="4">
    <source>
        <dbReference type="SAM" id="SignalP"/>
    </source>
</evidence>
<gene>
    <name evidence="5" type="primary">ga07961</name>
    <name evidence="5" type="ORF">PR202_ga07961</name>
</gene>
<feature type="region of interest" description="Disordered" evidence="3">
    <location>
        <begin position="1194"/>
        <end position="1250"/>
    </location>
</feature>